<name>A0A1X2I464_9FUNG</name>
<dbReference type="Gene3D" id="3.40.850.10">
    <property type="entry name" value="Kinesin motor domain"/>
    <property type="match status" value="1"/>
</dbReference>
<comment type="caution">
    <text evidence="16">The sequence shown here is derived from an EMBL/GenBank/DDBJ whole genome shotgun (WGS) entry which is preliminary data.</text>
</comment>
<proteinExistence type="inferred from homology"/>
<dbReference type="Gene3D" id="6.10.250.2520">
    <property type="match status" value="1"/>
</dbReference>
<dbReference type="Proteomes" id="UP000193560">
    <property type="component" value="Unassembled WGS sequence"/>
</dbReference>
<dbReference type="InterPro" id="IPR001752">
    <property type="entry name" value="Kinesin_motor_dom"/>
</dbReference>
<dbReference type="SMART" id="SM00129">
    <property type="entry name" value="KISc"/>
    <property type="match status" value="1"/>
</dbReference>
<dbReference type="Pfam" id="PF00498">
    <property type="entry name" value="FHA"/>
    <property type="match status" value="1"/>
</dbReference>
<comment type="similarity">
    <text evidence="11">Belongs to the TRAFAC class myosin-kinesin ATPase superfamily. Kinesin family.</text>
</comment>
<dbReference type="PROSITE" id="PS50006">
    <property type="entry name" value="FHA_DOMAIN"/>
    <property type="match status" value="1"/>
</dbReference>
<dbReference type="Gene3D" id="2.60.200.20">
    <property type="match status" value="1"/>
</dbReference>
<dbReference type="GO" id="GO:0008574">
    <property type="term" value="F:plus-end-directed microtubule motor activity"/>
    <property type="evidence" value="ECO:0007669"/>
    <property type="project" value="UniProtKB-ARBA"/>
</dbReference>
<feature type="binding site" evidence="11">
    <location>
        <begin position="109"/>
        <end position="116"/>
    </location>
    <ligand>
        <name>ATP</name>
        <dbReference type="ChEBI" id="CHEBI:30616"/>
    </ligand>
</feature>
<dbReference type="InterPro" id="IPR032405">
    <property type="entry name" value="Kinesin_assoc"/>
</dbReference>
<evidence type="ECO:0000256" key="3">
    <source>
        <dbReference type="ARBA" id="ARBA00022448"/>
    </source>
</evidence>
<reference evidence="16 17" key="1">
    <citation type="submission" date="2016-07" db="EMBL/GenBank/DDBJ databases">
        <title>Pervasive Adenine N6-methylation of Active Genes in Fungi.</title>
        <authorList>
            <consortium name="DOE Joint Genome Institute"/>
            <person name="Mondo S.J."/>
            <person name="Dannebaum R.O."/>
            <person name="Kuo R.C."/>
            <person name="Labutti K."/>
            <person name="Haridas S."/>
            <person name="Kuo A."/>
            <person name="Salamov A."/>
            <person name="Ahrendt S.R."/>
            <person name="Lipzen A."/>
            <person name="Sullivan W."/>
            <person name="Andreopoulos W.B."/>
            <person name="Clum A."/>
            <person name="Lindquist E."/>
            <person name="Daum C."/>
            <person name="Ramamoorthy G.K."/>
            <person name="Gryganskyi A."/>
            <person name="Culley D."/>
            <person name="Magnuson J.K."/>
            <person name="James T.Y."/>
            <person name="O'Malley M.A."/>
            <person name="Stajich J.E."/>
            <person name="Spatafora J.W."/>
            <person name="Visel A."/>
            <person name="Grigoriev I.V."/>
        </authorList>
    </citation>
    <scope>NUCLEOTIDE SEQUENCE [LARGE SCALE GENOMIC DNA]</scope>
    <source>
        <strain evidence="16 17">NRRL 1336</strain>
    </source>
</reference>
<evidence type="ECO:0000256" key="9">
    <source>
        <dbReference type="ARBA" id="ARBA00023175"/>
    </source>
</evidence>
<dbReference type="InterPro" id="IPR011993">
    <property type="entry name" value="PH-like_dom_sf"/>
</dbReference>
<dbReference type="Gene3D" id="2.30.29.30">
    <property type="entry name" value="Pleckstrin-homology domain (PH domain)/Phosphotyrosine-binding domain (PTB)"/>
    <property type="match status" value="1"/>
</dbReference>
<dbReference type="FunFam" id="3.40.850.10:FF:000047">
    <property type="entry name" value="Kinesin family protein"/>
    <property type="match status" value="1"/>
</dbReference>
<evidence type="ECO:0000313" key="16">
    <source>
        <dbReference type="EMBL" id="ORZ08870.1"/>
    </source>
</evidence>
<evidence type="ECO:0000256" key="10">
    <source>
        <dbReference type="ARBA" id="ARBA00023212"/>
    </source>
</evidence>
<dbReference type="PANTHER" id="PTHR47117:SF10">
    <property type="entry name" value="KINESIN-LIKE PROTEIN KIF1B"/>
    <property type="match status" value="1"/>
</dbReference>
<feature type="compositionally biased region" description="Low complexity" evidence="12">
    <location>
        <begin position="422"/>
        <end position="447"/>
    </location>
</feature>
<dbReference type="PROSITE" id="PS50003">
    <property type="entry name" value="PH_DOMAIN"/>
    <property type="match status" value="1"/>
</dbReference>
<dbReference type="STRING" id="90262.A0A1X2I464"/>
<evidence type="ECO:0000256" key="6">
    <source>
        <dbReference type="ARBA" id="ARBA00022741"/>
    </source>
</evidence>
<keyword evidence="4" id="KW-0963">Cytoplasm</keyword>
<feature type="region of interest" description="Disordered" evidence="12">
    <location>
        <begin position="1311"/>
        <end position="1336"/>
    </location>
</feature>
<dbReference type="PANTHER" id="PTHR47117">
    <property type="entry name" value="STAR-RELATED LIPID TRANSFER PROTEIN 9"/>
    <property type="match status" value="1"/>
</dbReference>
<feature type="compositionally biased region" description="Polar residues" evidence="12">
    <location>
        <begin position="650"/>
        <end position="677"/>
    </location>
</feature>
<dbReference type="SUPFAM" id="SSF50729">
    <property type="entry name" value="PH domain-like"/>
    <property type="match status" value="1"/>
</dbReference>
<feature type="domain" description="FHA" evidence="14">
    <location>
        <begin position="562"/>
        <end position="613"/>
    </location>
</feature>
<dbReference type="PROSITE" id="PS00411">
    <property type="entry name" value="KINESIN_MOTOR_1"/>
    <property type="match status" value="1"/>
</dbReference>
<dbReference type="SUPFAM" id="SSF49879">
    <property type="entry name" value="SMAD/FHA domain"/>
    <property type="match status" value="1"/>
</dbReference>
<comment type="subcellular location">
    <subcellularLocation>
        <location evidence="1">Cytoplasm</location>
        <location evidence="1">Cytoskeleton</location>
    </subcellularLocation>
</comment>
<evidence type="ECO:0000256" key="1">
    <source>
        <dbReference type="ARBA" id="ARBA00004245"/>
    </source>
</evidence>
<organism evidence="16 17">
    <name type="scientific">Absidia repens</name>
    <dbReference type="NCBI Taxonomy" id="90262"/>
    <lineage>
        <taxon>Eukaryota</taxon>
        <taxon>Fungi</taxon>
        <taxon>Fungi incertae sedis</taxon>
        <taxon>Mucoromycota</taxon>
        <taxon>Mucoromycotina</taxon>
        <taxon>Mucoromycetes</taxon>
        <taxon>Mucorales</taxon>
        <taxon>Cunninghamellaceae</taxon>
        <taxon>Absidia</taxon>
    </lineage>
</organism>
<dbReference type="InterPro" id="IPR022140">
    <property type="entry name" value="Kinesin-like_KIF1-typ"/>
</dbReference>
<accession>A0A1X2I464</accession>
<dbReference type="EMBL" id="MCGE01000029">
    <property type="protein sequence ID" value="ORZ08870.1"/>
    <property type="molecule type" value="Genomic_DNA"/>
</dbReference>
<keyword evidence="3" id="KW-0813">Transport</keyword>
<dbReference type="Pfam" id="PF00225">
    <property type="entry name" value="Kinesin"/>
    <property type="match status" value="1"/>
</dbReference>
<evidence type="ECO:0000256" key="7">
    <source>
        <dbReference type="ARBA" id="ARBA00022840"/>
    </source>
</evidence>
<evidence type="ECO:0000313" key="17">
    <source>
        <dbReference type="Proteomes" id="UP000193560"/>
    </source>
</evidence>
<evidence type="ECO:0000259" key="15">
    <source>
        <dbReference type="PROSITE" id="PS50067"/>
    </source>
</evidence>
<dbReference type="InterPro" id="IPR049780">
    <property type="entry name" value="PH_KIFIA_KIFIB"/>
</dbReference>
<keyword evidence="9 11" id="KW-0505">Motor protein</keyword>
<evidence type="ECO:0000256" key="12">
    <source>
        <dbReference type="SAM" id="MobiDB-lite"/>
    </source>
</evidence>
<keyword evidence="5" id="KW-0493">Microtubule</keyword>
<dbReference type="CDD" id="cd22705">
    <property type="entry name" value="FHA_KIF1"/>
    <property type="match status" value="1"/>
</dbReference>
<sequence length="1857" mass="208448">MSNIKVVVRCRPLNSKERARGAISLVRMEGNQTIISQPASLSTSLTNDSGNTSNSGGDDAKAFTFDRSFWSVDPDDTNYASQETVYNDLGQELLDHAFHGYNCCIFAYGQTGSGKSYTMMGYGEDSGIIPRTCSELFNRIDQNVDPAITFCLEVNYLEIYNEKVRDLLNPRNKSNLKVREHPSLGPYVEDLSRLAVKSFNDIDNLMNEGNKARTVAATNMNETSSRSHAVFTIFLTSRKTDDTTKLITEKVSRISLVDLAGSERADSTGATGARLKEGANINRSLATLGKVIAALAEKSSALDSKKTKKSKEHFIPYRDSVLTWLLKDCLGGNSRTAMIAAISPADYEETLSTLRYADQAKRIKNKPVVNEDPNAKLIRELKEELQALRDTLMTYAPEEVEKIASQTSPRILGSKSTPRLGALSPTSKPLTTTSTLSTAATSSTPSSNAVPRPPSPTTPAKEISFADAFGTTRKLTMTELVDQLKASQKLLDQMNQTWEEKLVKTQEIHCEREKALEAMGILLQRDNGMGIHTPKQIPHLVNLNEDPLMSECLMYQIKPGSTHVGRCENDAMDIRLSGPNIMDNHCYFENDNNGLVTLFPTPGSMTMVNGMRTTDQKQLHNGYRIILGDYHVFRFNHPEEVRKERKRLSSEQQQQQNGVPLSSSFGMVSSGRNSGMTDRSESIFSDRDSANYSASGPPEIVDWNFAKREAVLNYYYSTNNKFINGNIIGGGDYSKPASLLDDETMSRTTTSSVRFSNGSLPLSMGIMNDDINVKNAYRFSGSQLSIDTGIFSSPDGLSSSNIDTMDGTSDDFMDGASGLTKRYNAQLQLRRQKEEYEERIRLATLYHEQPSYIQDMEMKLQRVIEDMRCMMDNQKQAYESKIKRLSSKLPPEMLHSPLSPGAQSLASKVITRWRRVRYVLMAEELLVHAVVLKEANIIAKDLGRDVSYQYIVVHDDAMISSRSFWEADAADLQQSMTSLSGDKNYNSSDSEELQRCDDDLDLRQSIKPCLGVQVIDRKHNAVYIWSLPEIKHRLKQMQNLYNFSDRPLSRDQFTWSDPFYQASCPRYSLIGLASVSIRNLLHQVPVESVVNVFDRNSGRVMGKLRLAITPIARSTMASSNSKQRGSGSFMSTSIDSNHSSFSSLSAALQQQSPTSGKHTPALSPTFKSDEYSGSLLHVGQQQVFEIQILELSGLKETLFTQVHAQFCLSAFGNVQRHSSEDKLFATEPISGFGKGPVSFNYTQNMTTTITENTLKVIMDGKLTIEVYGQVRAEHMYGIIERNIQHQKEDSINENNSTDNKVSHDIISKDKITTGSTSSGAINNEPTTSLLSPPQHRKQLKFRPPIRSYTDDGLLFKERHHVVAYVQLCELGDDGEYSPVNVLAYSAQDPGCFYLRQGLQRRLKITMVHDSGVQLPWKNVTGVTISNVSLFVDKDDSASTKPRNENGCLSAIEATDNHQPIAIHLHQDQPLEFYPDGTCTLMAHGLWDSSLHDFAHLNRVTAPQHRLRATMAWQVTCDKSTEPLSFSMDLDMKIHNRDLVPPSNASSTSSSSAILNYFSSAFIQQYHRMSYKLRGIFSVHLSPPLTRQVSQLWRLNTANRYVRGEELLGPERGLRDVSLIQEYRQAAKQMVRRQQVEATQQALDLMDQQQKRQKRRQQQQLHQLETMMSRIGGANGDCESNTSSRNVDLLNKVIQLWSRRFGTQKEVCITHQPPYSTPQLTTVAALSSLPLNKEDTNDVKLAPKVQCVLPSATIVKKGYLWHPEHTKTDAWVKHWFVFRRPFIMVYEDQTEIDELAVINVSSIRVERKTDVEGSLQKPNTFAIYTTNNDYLFQAKNNADMLDWITKVDQFYPVDNLES</sequence>
<feature type="region of interest" description="Disordered" evidence="12">
    <location>
        <begin position="643"/>
        <end position="681"/>
    </location>
</feature>
<dbReference type="Pfam" id="PF12473">
    <property type="entry name" value="DUF3694"/>
    <property type="match status" value="1"/>
</dbReference>
<feature type="domain" description="PH" evidence="13">
    <location>
        <begin position="1752"/>
        <end position="1851"/>
    </location>
</feature>
<feature type="region of interest" description="Disordered" evidence="12">
    <location>
        <begin position="1145"/>
        <end position="1164"/>
    </location>
</feature>
<feature type="compositionally biased region" description="Polar residues" evidence="12">
    <location>
        <begin position="1312"/>
        <end position="1331"/>
    </location>
</feature>
<keyword evidence="6 11" id="KW-0547">Nucleotide-binding</keyword>
<evidence type="ECO:0000259" key="13">
    <source>
        <dbReference type="PROSITE" id="PS50003"/>
    </source>
</evidence>
<dbReference type="InterPro" id="IPR019821">
    <property type="entry name" value="Kinesin_motor_CS"/>
</dbReference>
<evidence type="ECO:0000256" key="5">
    <source>
        <dbReference type="ARBA" id="ARBA00022701"/>
    </source>
</evidence>
<evidence type="ECO:0000256" key="11">
    <source>
        <dbReference type="PROSITE-ProRule" id="PRU00283"/>
    </source>
</evidence>
<dbReference type="CDD" id="cd01365">
    <property type="entry name" value="KISc_KIF1A_KIF1B"/>
    <property type="match status" value="1"/>
</dbReference>
<dbReference type="SUPFAM" id="SSF52540">
    <property type="entry name" value="P-loop containing nucleoside triphosphate hydrolases"/>
    <property type="match status" value="1"/>
</dbReference>
<dbReference type="InterPro" id="IPR036961">
    <property type="entry name" value="Kinesin_motor_dom_sf"/>
</dbReference>
<evidence type="ECO:0000256" key="8">
    <source>
        <dbReference type="ARBA" id="ARBA00023054"/>
    </source>
</evidence>
<dbReference type="Pfam" id="PF16183">
    <property type="entry name" value="Kinesin_assoc"/>
    <property type="match status" value="1"/>
</dbReference>
<dbReference type="Pfam" id="PF00169">
    <property type="entry name" value="PH"/>
    <property type="match status" value="1"/>
</dbReference>
<dbReference type="InterPro" id="IPR022164">
    <property type="entry name" value="Kinesin-like"/>
</dbReference>
<dbReference type="PRINTS" id="PR00380">
    <property type="entry name" value="KINESINHEAVY"/>
</dbReference>
<dbReference type="InterPro" id="IPR000253">
    <property type="entry name" value="FHA_dom"/>
</dbReference>
<dbReference type="CDD" id="cd01233">
    <property type="entry name" value="PH_KIFIA_KIFIB"/>
    <property type="match status" value="1"/>
</dbReference>
<feature type="compositionally biased region" description="Polar residues" evidence="12">
    <location>
        <begin position="405"/>
        <end position="417"/>
    </location>
</feature>
<keyword evidence="17" id="KW-1185">Reference proteome</keyword>
<dbReference type="GO" id="GO:0047496">
    <property type="term" value="P:vesicle transport along microtubule"/>
    <property type="evidence" value="ECO:0007669"/>
    <property type="project" value="UniProtKB-ARBA"/>
</dbReference>
<feature type="compositionally biased region" description="Low complexity" evidence="12">
    <location>
        <begin position="1145"/>
        <end position="1155"/>
    </location>
</feature>
<dbReference type="GO" id="GO:0005524">
    <property type="term" value="F:ATP binding"/>
    <property type="evidence" value="ECO:0007669"/>
    <property type="project" value="UniProtKB-UniRule"/>
</dbReference>
<keyword evidence="10" id="KW-0206">Cytoskeleton</keyword>
<feature type="domain" description="Kinesin motor" evidence="15">
    <location>
        <begin position="3"/>
        <end position="363"/>
    </location>
</feature>
<dbReference type="OrthoDB" id="3176171at2759"/>
<dbReference type="InterPro" id="IPR027417">
    <property type="entry name" value="P-loop_NTPase"/>
</dbReference>
<evidence type="ECO:0000259" key="14">
    <source>
        <dbReference type="PROSITE" id="PS50006"/>
    </source>
</evidence>
<protein>
    <recommendedName>
        <fullName evidence="2">Kinesin-like protein unc-104</fullName>
    </recommendedName>
</protein>
<feature type="region of interest" description="Disordered" evidence="12">
    <location>
        <begin position="37"/>
        <end position="59"/>
    </location>
</feature>
<dbReference type="SMART" id="SM00233">
    <property type="entry name" value="PH"/>
    <property type="match status" value="1"/>
</dbReference>
<dbReference type="PROSITE" id="PS50067">
    <property type="entry name" value="KINESIN_MOTOR_2"/>
    <property type="match status" value="1"/>
</dbReference>
<gene>
    <name evidence="16" type="ORF">BCR42DRAFT_359219</name>
</gene>
<dbReference type="Pfam" id="PF12423">
    <property type="entry name" value="KIF1B"/>
    <property type="match status" value="1"/>
</dbReference>
<feature type="region of interest" description="Disordered" evidence="12">
    <location>
        <begin position="405"/>
        <end position="462"/>
    </location>
</feature>
<dbReference type="InterPro" id="IPR001849">
    <property type="entry name" value="PH_domain"/>
</dbReference>
<dbReference type="InterPro" id="IPR008984">
    <property type="entry name" value="SMAD_FHA_dom_sf"/>
</dbReference>
<feature type="compositionally biased region" description="Polar residues" evidence="12">
    <location>
        <begin position="37"/>
        <end position="56"/>
    </location>
</feature>
<keyword evidence="7 11" id="KW-0067">ATP-binding</keyword>
<evidence type="ECO:0000256" key="4">
    <source>
        <dbReference type="ARBA" id="ARBA00022490"/>
    </source>
</evidence>
<dbReference type="GO" id="GO:0005546">
    <property type="term" value="F:phosphatidylinositol-4,5-bisphosphate binding"/>
    <property type="evidence" value="ECO:0007669"/>
    <property type="project" value="UniProtKB-ARBA"/>
</dbReference>
<keyword evidence="8" id="KW-0175">Coiled coil</keyword>
<dbReference type="GO" id="GO:0005874">
    <property type="term" value="C:microtubule"/>
    <property type="evidence" value="ECO:0007669"/>
    <property type="project" value="UniProtKB-KW"/>
</dbReference>
<evidence type="ECO:0000256" key="2">
    <source>
        <dbReference type="ARBA" id="ARBA00020751"/>
    </source>
</evidence>
<dbReference type="GO" id="GO:0008017">
    <property type="term" value="F:microtubule binding"/>
    <property type="evidence" value="ECO:0007669"/>
    <property type="project" value="InterPro"/>
</dbReference>